<dbReference type="InterPro" id="IPR009061">
    <property type="entry name" value="DNA-bd_dom_put_sf"/>
</dbReference>
<reference evidence="2 3" key="1">
    <citation type="submission" date="2019-08" db="EMBL/GenBank/DDBJ databases">
        <title>Bradyrhizobium hipponensis sp. nov., a rhizobium isolated from a Lupinus angustifolius root nodule in Tunisia.</title>
        <authorList>
            <person name="Off K."/>
            <person name="Rejili M."/>
            <person name="Mars M."/>
            <person name="Brachmann A."/>
            <person name="Marin M."/>
        </authorList>
    </citation>
    <scope>NUCLEOTIDE SEQUENCE [LARGE SCALE GENOMIC DNA]</scope>
    <source>
        <strain evidence="2 3">CTAW71</strain>
    </source>
</reference>
<dbReference type="Gene3D" id="1.10.10.10">
    <property type="entry name" value="Winged helix-like DNA-binding domain superfamily/Winged helix DNA-binding domain"/>
    <property type="match status" value="1"/>
</dbReference>
<dbReference type="AlphaFoldDB" id="A0A5D3KA69"/>
<proteinExistence type="predicted"/>
<dbReference type="Proteomes" id="UP000324758">
    <property type="component" value="Unassembled WGS sequence"/>
</dbReference>
<sequence length="62" mass="7083">MSNLALLPQDDLMAELGVSRPTLQRYRREGTGPAWFRLPGGAVRYRRSDVDLWLEARRVAVV</sequence>
<organism evidence="2 3">
    <name type="scientific">Bradyrhizobium rifense</name>
    <dbReference type="NCBI Taxonomy" id="515499"/>
    <lineage>
        <taxon>Bacteria</taxon>
        <taxon>Pseudomonadati</taxon>
        <taxon>Pseudomonadota</taxon>
        <taxon>Alphaproteobacteria</taxon>
        <taxon>Hyphomicrobiales</taxon>
        <taxon>Nitrobacteraceae</taxon>
        <taxon>Bradyrhizobium</taxon>
    </lineage>
</organism>
<comment type="caution">
    <text evidence="2">The sequence shown here is derived from an EMBL/GenBank/DDBJ whole genome shotgun (WGS) entry which is preliminary data.</text>
</comment>
<dbReference type="EMBL" id="VSSS01000062">
    <property type="protein sequence ID" value="TYL89181.1"/>
    <property type="molecule type" value="Genomic_DNA"/>
</dbReference>
<gene>
    <name evidence="2" type="ORF">FXB40_36490</name>
</gene>
<dbReference type="SUPFAM" id="SSF46955">
    <property type="entry name" value="Putative DNA-binding domain"/>
    <property type="match status" value="1"/>
</dbReference>
<evidence type="ECO:0000313" key="3">
    <source>
        <dbReference type="Proteomes" id="UP000324758"/>
    </source>
</evidence>
<evidence type="ECO:0000313" key="2">
    <source>
        <dbReference type="EMBL" id="TYL89181.1"/>
    </source>
</evidence>
<protein>
    <submittedName>
        <fullName evidence="2">Helix-turn-helix domain-containing protein</fullName>
    </submittedName>
</protein>
<name>A0A5D3KA69_9BRAD</name>
<dbReference type="OrthoDB" id="7068969at2"/>
<dbReference type="InterPro" id="IPR041657">
    <property type="entry name" value="HTH_17"/>
</dbReference>
<accession>A0A5D3KA69</accession>
<dbReference type="InterPro" id="IPR036388">
    <property type="entry name" value="WH-like_DNA-bd_sf"/>
</dbReference>
<feature type="domain" description="Helix-turn-helix" evidence="1">
    <location>
        <begin position="11"/>
        <end position="58"/>
    </location>
</feature>
<evidence type="ECO:0000259" key="1">
    <source>
        <dbReference type="Pfam" id="PF12728"/>
    </source>
</evidence>
<dbReference type="Pfam" id="PF12728">
    <property type="entry name" value="HTH_17"/>
    <property type="match status" value="1"/>
</dbReference>
<keyword evidence="3" id="KW-1185">Reference proteome</keyword>